<proteinExistence type="predicted"/>
<accession>A0A3M5R0X3</accession>
<sequence>MINLEKSKAVWLVPEHQVGAEFDILVHNLNKIYRRKYSGWGTTSPLYKVIRRIEKMGVSPFRGWSATAIHEILEVSFKRGRKINSISDLPHFPCTAANQASGFFRLVFIDLWIRKKILLPLNFTAATHQDDILDEMAAASGCSAMVRVRSVNLNSSLVYDGGMSEEDRRLRQTHWLRFLLCTTIYNPLDMTETDINILGVCVGKENEWILRYYPKDLIHFLSDSDIQKQAAIRVYSEVRRNSLDAKKLAKPGRDKKLKKTQYEISADQSLNFLEGGDHGVWGLTKVIPDITKLRSGFWIATDHSDPNEADFSGGYAYLPDKVKNFAKLLNSAYEGFVRSKRYQQEKNARIPQALLLAYSSVYLYKFFMGRDGHLGEYPTSLNDFSCELFVAGDSHLVDGLVVYKKRRPDTLIGFMNAYATVNSWSADTLYMRIKFIDHFFDHVVDNQARYANADNVKNTITPACYPRVKKRYGTVKKPIPRQYFATFMSMLYSLEALAMHLNDMAAGDVGGVLAGKLVQPTIAELTTRPEWAGIWGFNSPKMAAIDLEALSYCPIFYHDQKPVRFEYIPRFYRPTEMCVERNIGGVVERALEPRIVMNDVRIAQLMCETGIRQNHLIWLDRDQYDCNVDESSRRSLVPLYVSTDKAHSAWSAITSRRVLELLHRQAAWYDKDLSSEYQEQLWYDGKKNSAFGQFRPLFRLSQGINSWNNYDAFNSFLLCLQYFIKIGLGDDALKDIIWLKKNGVVEYIGDHDPSSLGREPAKYYHSSITPHGLRAGFVSEAIKFLPPFLVGQYFTGQTEELVYYYAVHDEDDPDLSFEQVLSRILLNNQQKIADGLVPELTNTIVQMNMRLQQDIERNPISAIDKHRLFSLERAKNNKGEFARNGVDLIRLEEATALAFNSTHICPFGNNCSMEAIAIVGGPNYCAGCPFAIRGAAHLPAISAQKDKYKELMLGVLRMIQEMLSRKPEHRSSADLERLEQEHDHFASQALLLEALELQLVEIAQQGDGKDLIVQRRGEVVQQYARFGLPEEAQLLKRLVDAQTFPDLNSPELESQLALLRYELLMDGPDAREKLRITSQPGRSASHHLGSLIGSMVSSGAIDEFDVYRICADAEIQNKALAAPSPVMLGLLG</sequence>
<dbReference type="EMBL" id="RBTT01000391">
    <property type="protein sequence ID" value="RMU02703.1"/>
    <property type="molecule type" value="Genomic_DNA"/>
</dbReference>
<name>A0A3M5R0X3_9PSED</name>
<dbReference type="Proteomes" id="UP000274212">
    <property type="component" value="Unassembled WGS sequence"/>
</dbReference>
<organism evidence="1 2">
    <name type="scientific">Pseudomonas syringae pv. coriandricola</name>
    <dbReference type="NCBI Taxonomy" id="264453"/>
    <lineage>
        <taxon>Bacteria</taxon>
        <taxon>Pseudomonadati</taxon>
        <taxon>Pseudomonadota</taxon>
        <taxon>Gammaproteobacteria</taxon>
        <taxon>Pseudomonadales</taxon>
        <taxon>Pseudomonadaceae</taxon>
        <taxon>Pseudomonas</taxon>
    </lineage>
</organism>
<gene>
    <name evidence="1" type="ORF">ALP36_03659</name>
</gene>
<evidence type="ECO:0000313" key="1">
    <source>
        <dbReference type="EMBL" id="RMU02703.1"/>
    </source>
</evidence>
<comment type="caution">
    <text evidence="1">The sequence shown here is derived from an EMBL/GenBank/DDBJ whole genome shotgun (WGS) entry which is preliminary data.</text>
</comment>
<protein>
    <submittedName>
        <fullName evidence="1">Uncharacterized protein</fullName>
    </submittedName>
</protein>
<reference evidence="1 2" key="1">
    <citation type="submission" date="2018-08" db="EMBL/GenBank/DDBJ databases">
        <title>Recombination of ecologically and evolutionarily significant loci maintains genetic cohesion in the Pseudomonas syringae species complex.</title>
        <authorList>
            <person name="Dillon M."/>
            <person name="Thakur S."/>
            <person name="Almeida R.N.D."/>
            <person name="Weir B.S."/>
            <person name="Guttman D.S."/>
        </authorList>
    </citation>
    <scope>NUCLEOTIDE SEQUENCE [LARGE SCALE GENOMIC DNA]</scope>
    <source>
        <strain evidence="1 2">ICMP 9829</strain>
    </source>
</reference>
<dbReference type="AlphaFoldDB" id="A0A3M5R0X3"/>
<dbReference type="RefSeq" id="WP_122286688.1">
    <property type="nucleotide sequence ID" value="NZ_RBRV01000005.1"/>
</dbReference>
<evidence type="ECO:0000313" key="2">
    <source>
        <dbReference type="Proteomes" id="UP000274212"/>
    </source>
</evidence>